<feature type="domain" description="Desulfoferrodoxin ferrous iron-binding" evidence="11">
    <location>
        <begin position="38"/>
        <end position="122"/>
    </location>
</feature>
<comment type="function">
    <text evidence="8">Catalyzes the one-electron reduction of superoxide anion radical to hydrogen peroxide at a nonheme ferrous iron center. Plays a fundamental role in case of oxidative stress via its superoxide detoxification activity.</text>
</comment>
<evidence type="ECO:0000259" key="11">
    <source>
        <dbReference type="Pfam" id="PF01880"/>
    </source>
</evidence>
<dbReference type="InterPro" id="IPR004462">
    <property type="entry name" value="Desulfoferrodoxin_N"/>
</dbReference>
<evidence type="ECO:0000313" key="13">
    <source>
        <dbReference type="EMBL" id="MCQ5122727.1"/>
    </source>
</evidence>
<dbReference type="EC" id="1.15.1.2" evidence="2"/>
<evidence type="ECO:0000256" key="2">
    <source>
        <dbReference type="ARBA" id="ARBA00012679"/>
    </source>
</evidence>
<evidence type="ECO:0000313" key="14">
    <source>
        <dbReference type="Proteomes" id="UP001524435"/>
    </source>
</evidence>
<evidence type="ECO:0000256" key="8">
    <source>
        <dbReference type="ARBA" id="ARBA00024690"/>
    </source>
</evidence>
<dbReference type="NCBIfam" id="TIGR00332">
    <property type="entry name" value="neela_ferrous"/>
    <property type="match status" value="1"/>
</dbReference>
<evidence type="ECO:0000256" key="6">
    <source>
        <dbReference type="ARBA" id="ARBA00022982"/>
    </source>
</evidence>
<evidence type="ECO:0000259" key="12">
    <source>
        <dbReference type="Pfam" id="PF06397"/>
    </source>
</evidence>
<accession>A0ABT1SNB7</accession>
<dbReference type="SUPFAM" id="SSF49367">
    <property type="entry name" value="Superoxide reductase-like"/>
    <property type="match status" value="1"/>
</dbReference>
<sequence>MKVYKCSVCGNVVEKVFDKGVPVFCCGKPMEELTPNTTDAAVEKHVPVASVENGVVSVKVADVEHPMTPEHWITWIAVAYDGHVARVNLSADDKPQAVFPIGDYHGPITVYEYCNLHGLWKSEIEA</sequence>
<keyword evidence="7" id="KW-0408">Iron</keyword>
<name>A0ABT1SNB7_9FIRM</name>
<evidence type="ECO:0000256" key="4">
    <source>
        <dbReference type="ARBA" id="ARBA00022448"/>
    </source>
</evidence>
<gene>
    <name evidence="13" type="ORF">NE663_10760</name>
</gene>
<comment type="caution">
    <text evidence="13">The sequence shown here is derived from an EMBL/GenBank/DDBJ whole genome shotgun (WGS) entry which is preliminary data.</text>
</comment>
<comment type="catalytic activity">
    <reaction evidence="10">
        <text>reduced [rubredoxin] + superoxide + 2 H(+) = oxidized [rubredoxin] + H2O2</text>
        <dbReference type="Rhea" id="RHEA:21324"/>
        <dbReference type="Rhea" id="RHEA-COMP:10302"/>
        <dbReference type="Rhea" id="RHEA-COMP:10303"/>
        <dbReference type="ChEBI" id="CHEBI:15378"/>
        <dbReference type="ChEBI" id="CHEBI:16240"/>
        <dbReference type="ChEBI" id="CHEBI:18421"/>
        <dbReference type="ChEBI" id="CHEBI:29033"/>
        <dbReference type="ChEBI" id="CHEBI:29034"/>
        <dbReference type="EC" id="1.15.1.2"/>
    </reaction>
</comment>
<dbReference type="RefSeq" id="WP_102265950.1">
    <property type="nucleotide sequence ID" value="NZ_CALVCM010000039.1"/>
</dbReference>
<comment type="similarity">
    <text evidence="1">Belongs to the desulfoferrodoxin family.</text>
</comment>
<keyword evidence="4" id="KW-0813">Transport</keyword>
<dbReference type="Proteomes" id="UP001524435">
    <property type="component" value="Unassembled WGS sequence"/>
</dbReference>
<dbReference type="InterPro" id="IPR051233">
    <property type="entry name" value="Desulfoferrodoxin_SOR"/>
</dbReference>
<feature type="domain" description="Desulfoferrodoxin N-terminal" evidence="12">
    <location>
        <begin position="1"/>
        <end position="32"/>
    </location>
</feature>
<evidence type="ECO:0000256" key="5">
    <source>
        <dbReference type="ARBA" id="ARBA00022723"/>
    </source>
</evidence>
<keyword evidence="14" id="KW-1185">Reference proteome</keyword>
<organism evidence="13 14">
    <name type="scientific">Massilicoli timonensis</name>
    <dbReference type="NCBI Taxonomy" id="2015901"/>
    <lineage>
        <taxon>Bacteria</taxon>
        <taxon>Bacillati</taxon>
        <taxon>Bacillota</taxon>
        <taxon>Erysipelotrichia</taxon>
        <taxon>Erysipelotrichales</taxon>
        <taxon>Erysipelotrichaceae</taxon>
        <taxon>Massilicoli</taxon>
    </lineage>
</organism>
<dbReference type="SUPFAM" id="SSF57802">
    <property type="entry name" value="Rubredoxin-like"/>
    <property type="match status" value="1"/>
</dbReference>
<evidence type="ECO:0000256" key="7">
    <source>
        <dbReference type="ARBA" id="ARBA00023004"/>
    </source>
</evidence>
<dbReference type="CDD" id="cd00524">
    <property type="entry name" value="SORL"/>
    <property type="match status" value="1"/>
</dbReference>
<keyword evidence="5" id="KW-0479">Metal-binding</keyword>
<dbReference type="PANTHER" id="PTHR36541:SF1">
    <property type="entry name" value="SUPEROXIDE REDUCTASE-RELATED"/>
    <property type="match status" value="1"/>
</dbReference>
<dbReference type="InterPro" id="IPR002742">
    <property type="entry name" value="Desulfoferrodoxin_Fe-bd_dom"/>
</dbReference>
<reference evidence="13 14" key="1">
    <citation type="submission" date="2022-06" db="EMBL/GenBank/DDBJ databases">
        <title>Isolation of gut microbiota from human fecal samples.</title>
        <authorList>
            <person name="Pamer E.G."/>
            <person name="Barat B."/>
            <person name="Waligurski E."/>
            <person name="Medina S."/>
            <person name="Paddock L."/>
            <person name="Mostad J."/>
        </authorList>
    </citation>
    <scope>NUCLEOTIDE SEQUENCE [LARGE SCALE GENOMIC DNA]</scope>
    <source>
        <strain evidence="13 14">DFI.6.1</strain>
    </source>
</reference>
<evidence type="ECO:0000256" key="10">
    <source>
        <dbReference type="ARBA" id="ARBA00047448"/>
    </source>
</evidence>
<dbReference type="Pfam" id="PF06397">
    <property type="entry name" value="Desulfoferrod_N"/>
    <property type="match status" value="1"/>
</dbReference>
<evidence type="ECO:0000256" key="1">
    <source>
        <dbReference type="ARBA" id="ARBA00005941"/>
    </source>
</evidence>
<evidence type="ECO:0000256" key="9">
    <source>
        <dbReference type="ARBA" id="ARBA00031398"/>
    </source>
</evidence>
<protein>
    <recommendedName>
        <fullName evidence="3">Desulfoferrodoxin</fullName>
        <ecNumber evidence="2">1.15.1.2</ecNumber>
    </recommendedName>
    <alternativeName>
        <fullName evidence="9">Superoxide reductase</fullName>
    </alternativeName>
</protein>
<dbReference type="Pfam" id="PF01880">
    <property type="entry name" value="Desulfoferrodox"/>
    <property type="match status" value="1"/>
</dbReference>
<evidence type="ECO:0000256" key="3">
    <source>
        <dbReference type="ARBA" id="ARBA00014839"/>
    </source>
</evidence>
<dbReference type="Gene3D" id="2.60.40.730">
    <property type="entry name" value="SOR catalytic domain"/>
    <property type="match status" value="1"/>
</dbReference>
<dbReference type="EMBL" id="JANGCH010000029">
    <property type="protein sequence ID" value="MCQ5122727.1"/>
    <property type="molecule type" value="Genomic_DNA"/>
</dbReference>
<dbReference type="PANTHER" id="PTHR36541">
    <property type="entry name" value="SUPEROXIDE REDUCTASE-RELATED"/>
    <property type="match status" value="1"/>
</dbReference>
<proteinExistence type="inferred from homology"/>
<dbReference type="InterPro" id="IPR036073">
    <property type="entry name" value="Desulfoferrodoxin_Fe-bd_dom_sf"/>
</dbReference>
<keyword evidence="6" id="KW-0249">Electron transport</keyword>